<organism evidence="1">
    <name type="scientific">viral metagenome</name>
    <dbReference type="NCBI Taxonomy" id="1070528"/>
    <lineage>
        <taxon>unclassified sequences</taxon>
        <taxon>metagenomes</taxon>
        <taxon>organismal metagenomes</taxon>
    </lineage>
</organism>
<dbReference type="AlphaFoldDB" id="A0A6C0LY03"/>
<dbReference type="Pfam" id="PF19150">
    <property type="entry name" value="DUF5832"/>
    <property type="match status" value="1"/>
</dbReference>
<protein>
    <submittedName>
        <fullName evidence="1">Uncharacterized protein</fullName>
    </submittedName>
</protein>
<sequence length="294" mass="34257">MSLSKESQPATQDKKYVDLLDEDQPISGQKFACISFVSPENILKKKETFLFDAFLKNYDYIQSMEKFQSFLQFVSFKYKLSSDDLMTDLEGFVKDEKNSLMSNNLTDQYKNFIDKNEEQLETEFSRQYHFQTSTRGIKIRGTFSSQEEAEMRCKMLREIDPHHDVYVGPVGMWMPWEPDAYKTGRVEYLEDELNTLMHEKFDNEKSAKLEFEKRVRETKEKALEENKEKAEKTGNVLTQTMNKDGELINVREVDYDAIPDDQVVMEPTKGTTPSVNIQNEVFGAPNIETGKKID</sequence>
<accession>A0A6C0LY03</accession>
<dbReference type="EMBL" id="MN740567">
    <property type="protein sequence ID" value="QHU34122.1"/>
    <property type="molecule type" value="Genomic_DNA"/>
</dbReference>
<dbReference type="InterPro" id="IPR043872">
    <property type="entry name" value="DUF5832"/>
</dbReference>
<reference evidence="1" key="1">
    <citation type="journal article" date="2020" name="Nature">
        <title>Giant virus diversity and host interactions through global metagenomics.</title>
        <authorList>
            <person name="Schulz F."/>
            <person name="Roux S."/>
            <person name="Paez-Espino D."/>
            <person name="Jungbluth S."/>
            <person name="Walsh D.A."/>
            <person name="Denef V.J."/>
            <person name="McMahon K.D."/>
            <person name="Konstantinidis K.T."/>
            <person name="Eloe-Fadrosh E.A."/>
            <person name="Kyrpides N.C."/>
            <person name="Woyke T."/>
        </authorList>
    </citation>
    <scope>NUCLEOTIDE SEQUENCE</scope>
    <source>
        <strain evidence="1">GVMAG-S-1016713-123</strain>
    </source>
</reference>
<proteinExistence type="predicted"/>
<evidence type="ECO:0000313" key="1">
    <source>
        <dbReference type="EMBL" id="QHU34122.1"/>
    </source>
</evidence>
<name>A0A6C0LY03_9ZZZZ</name>